<protein>
    <submittedName>
        <fullName evidence="1">Uncharacterized protein</fullName>
    </submittedName>
</protein>
<keyword evidence="2" id="KW-1185">Reference proteome</keyword>
<proteinExistence type="predicted"/>
<dbReference type="OrthoDB" id="4841363at2759"/>
<evidence type="ECO:0000313" key="2">
    <source>
        <dbReference type="Proteomes" id="UP000070054"/>
    </source>
</evidence>
<dbReference type="Proteomes" id="UP000070054">
    <property type="component" value="Unassembled WGS sequence"/>
</dbReference>
<dbReference type="EMBL" id="JEMN01001209">
    <property type="protein sequence ID" value="KXH44197.1"/>
    <property type="molecule type" value="Genomic_DNA"/>
</dbReference>
<accession>A0A135T7T9</accession>
<evidence type="ECO:0000313" key="1">
    <source>
        <dbReference type="EMBL" id="KXH44197.1"/>
    </source>
</evidence>
<name>A0A135T7T9_9PEZI</name>
<gene>
    <name evidence="1" type="ORF">CNYM01_09010</name>
</gene>
<organism evidence="1 2">
    <name type="scientific">Colletotrichum nymphaeae SA-01</name>
    <dbReference type="NCBI Taxonomy" id="1460502"/>
    <lineage>
        <taxon>Eukaryota</taxon>
        <taxon>Fungi</taxon>
        <taxon>Dikarya</taxon>
        <taxon>Ascomycota</taxon>
        <taxon>Pezizomycotina</taxon>
        <taxon>Sordariomycetes</taxon>
        <taxon>Hypocreomycetidae</taxon>
        <taxon>Glomerellales</taxon>
        <taxon>Glomerellaceae</taxon>
        <taxon>Colletotrichum</taxon>
        <taxon>Colletotrichum acutatum species complex</taxon>
    </lineage>
</organism>
<dbReference type="AlphaFoldDB" id="A0A135T7T9"/>
<reference evidence="1 2" key="1">
    <citation type="submission" date="2014-02" db="EMBL/GenBank/DDBJ databases">
        <title>The genome sequence of Colletotrichum nymphaeae SA-01.</title>
        <authorList>
            <person name="Baroncelli R."/>
            <person name="Thon M.R."/>
        </authorList>
    </citation>
    <scope>NUCLEOTIDE SEQUENCE [LARGE SCALE GENOMIC DNA]</scope>
    <source>
        <strain evidence="1 2">SA-01</strain>
    </source>
</reference>
<sequence length="189" mass="20920">MDEEDLIEFDTDPVEEDLIEFDSDLIEDDLIEFDQDPIKEMKRLCLREDCVCTHHGVQKDGATALPSTANSSSEHQAIVSTKSLNNTQSDVQTTHNTTSPTGVQVVLPNKAAEKKEVATAKRYKRDPTVCLVGFHNHYLPSTFTNAPDALSKSVGPVDVNMDLPTRRLRNCAADVTESRQAFRCGSVIN</sequence>
<comment type="caution">
    <text evidence="1">The sequence shown here is derived from an EMBL/GenBank/DDBJ whole genome shotgun (WGS) entry which is preliminary data.</text>
</comment>